<gene>
    <name evidence="12" type="ORF">CBR_g46458</name>
</gene>
<feature type="domain" description="Integrase zinc-binding" evidence="11">
    <location>
        <begin position="652"/>
        <end position="697"/>
    </location>
</feature>
<keyword evidence="4" id="KW-0255">Endonuclease</keyword>
<sequence>MGERGQTKRLLILSKDWKKVDEIPLDIGSRHFVISPDDFANPSAVLPDLRSGDMVRWMLPVDVEPGAVKEEMEKLRSEGINVELVYSPVMTKPRIEAVEDLDSFGLFETYANTVGMSDGAVKMGLSLLRNLSIPGRLLQRPNARVVFECVELEGYGPFLAPVQYNLAKRGIRVISGRNEDSVGSDSNGAGKTTLVMAPLWALTGGTDPRPDSPRGLTSSDVINPSANSARVTLEGTVNGKRFVIQRVAGRRPALQFELDGEDLTCQEMRMTQDIINEHLDAWVLQRTAFHGQHAIGSLLDAGDRDFKEEQATALLKERKEKEAKKELIKQAKKLALLEEQATKKKKVEEEMERLKKEEEEKFKAVEEEEVEEEVPLERNVKRERGESSGTKKEEQWMEKKVSEWVAKLSLGEEDEAMLYVPRTEQEAVMRELQAEEDPLCRATMEEEKRLEWKLRLTRERRQRLEAADKMEKELRVQDDGNGYRPVEFMSVRMPSEKVTTSTYERELYALRQALDDWKHYLLGRHFKVYSDHETLRWLKTQAKMTPKLTRWAAEMDQFDFELKPVKGKYNVVVDALSRRVDYFGAIVHYPDIGRDVQQKVKEAYVQNPIYSDLLKRDKESPEYEPAYRTIDGLLFEKTNVADRLYAPNSEEICSLILGECHDTEGHFGWQKTLGNLVRAYTLPGMKADCIEYVRNCKIRRDLLKSCEACQESFNVLQAHVAVAEGLTNRSSQMTSSECDERDDEVNSLLQDIHRLEEEIQDFQRQLAIINYKLGGAEINVTASKAKIEAFCANTVGVQVCETCLQPIDKLQVEHNLADLEAHYQTSLQQLIQIQQEKAAVYDSLVTAQEKKVEACAAKDTLLEQNAYREASVRETEQRFYEHFGVAKTLLEKASQLLSRFQKEFFPLDGSSSPAPNSSSQRMEERDNDPLQMLSKEKLAPSSSDLPVLESSMTICDEVTIETSTSHFFLNKTQQTSDDWREKWLSAGRAQIQSLQDRMEAFENFIKVMDQVQLRVDGVTKEENPYSGQRGVLEQLWSQRQKEEEERRKCLEVAEEEAGWLRELDTACGLTGIQSYVLEGALAELQHRVTGYLEALSGGTLGLSLSATRQAKTTKNSVERIDKTAYVRQSDGTVLARPLRQLSGGERRRQILAMALGYADFASERTGVHSDLIVLDEVLQHLDMEGRDRVISLLRAMDKGTVLVVSQAFSDVAEAFDMIDWVIKRRDTATIECAEDVRS</sequence>
<evidence type="ECO:0000259" key="10">
    <source>
        <dbReference type="Pfam" id="PF17917"/>
    </source>
</evidence>
<feature type="coiled-coil region" evidence="7">
    <location>
        <begin position="304"/>
        <end position="371"/>
    </location>
</feature>
<feature type="compositionally biased region" description="Low complexity" evidence="8">
    <location>
        <begin position="910"/>
        <end position="919"/>
    </location>
</feature>
<evidence type="ECO:0000259" key="9">
    <source>
        <dbReference type="Pfam" id="PF13476"/>
    </source>
</evidence>
<dbReference type="InterPro" id="IPR043502">
    <property type="entry name" value="DNA/RNA_pol_sf"/>
</dbReference>
<evidence type="ECO:0000256" key="7">
    <source>
        <dbReference type="SAM" id="Coils"/>
    </source>
</evidence>
<dbReference type="SUPFAM" id="SSF56672">
    <property type="entry name" value="DNA/RNA polymerases"/>
    <property type="match status" value="1"/>
</dbReference>
<dbReference type="InterPro" id="IPR041373">
    <property type="entry name" value="RT_RNaseH"/>
</dbReference>
<dbReference type="GO" id="GO:0016887">
    <property type="term" value="F:ATP hydrolysis activity"/>
    <property type="evidence" value="ECO:0007669"/>
    <property type="project" value="InterPro"/>
</dbReference>
<evidence type="ECO:0000259" key="11">
    <source>
        <dbReference type="Pfam" id="PF17921"/>
    </source>
</evidence>
<name>A0A388M0J0_CHABU</name>
<keyword evidence="1" id="KW-0808">Transferase</keyword>
<dbReference type="InterPro" id="IPR041588">
    <property type="entry name" value="Integrase_H2C2"/>
</dbReference>
<dbReference type="OMA" id="SECDERD"/>
<comment type="caution">
    <text evidence="12">The sequence shown here is derived from an EMBL/GenBank/DDBJ whole genome shotgun (WGS) entry which is preliminary data.</text>
</comment>
<evidence type="ECO:0000256" key="1">
    <source>
        <dbReference type="ARBA" id="ARBA00022679"/>
    </source>
</evidence>
<dbReference type="Proteomes" id="UP000265515">
    <property type="component" value="Unassembled WGS sequence"/>
</dbReference>
<protein>
    <recommendedName>
        <fullName evidence="14">Reverse transcriptase RNase H-like domain-containing protein</fullName>
    </recommendedName>
</protein>
<dbReference type="Pfam" id="PF13476">
    <property type="entry name" value="AAA_23"/>
    <property type="match status" value="1"/>
</dbReference>
<feature type="region of interest" description="Disordered" evidence="8">
    <location>
        <begin position="203"/>
        <end position="223"/>
    </location>
</feature>
<dbReference type="GO" id="GO:0004519">
    <property type="term" value="F:endonuclease activity"/>
    <property type="evidence" value="ECO:0007669"/>
    <property type="project" value="UniProtKB-KW"/>
</dbReference>
<dbReference type="SUPFAM" id="SSF52540">
    <property type="entry name" value="P-loop containing nucleoside triphosphate hydrolases"/>
    <property type="match status" value="1"/>
</dbReference>
<evidence type="ECO:0000256" key="3">
    <source>
        <dbReference type="ARBA" id="ARBA00022722"/>
    </source>
</evidence>
<keyword evidence="3" id="KW-0540">Nuclease</keyword>
<evidence type="ECO:0000256" key="5">
    <source>
        <dbReference type="ARBA" id="ARBA00022801"/>
    </source>
</evidence>
<evidence type="ECO:0000256" key="4">
    <source>
        <dbReference type="ARBA" id="ARBA00022759"/>
    </source>
</evidence>
<evidence type="ECO:0000256" key="2">
    <source>
        <dbReference type="ARBA" id="ARBA00022695"/>
    </source>
</evidence>
<evidence type="ECO:0000256" key="6">
    <source>
        <dbReference type="ARBA" id="ARBA00022918"/>
    </source>
</evidence>
<dbReference type="CDD" id="cd09274">
    <property type="entry name" value="RNase_HI_RT_Ty3"/>
    <property type="match status" value="1"/>
</dbReference>
<dbReference type="Gene3D" id="3.40.50.300">
    <property type="entry name" value="P-loop containing nucleotide triphosphate hydrolases"/>
    <property type="match status" value="2"/>
</dbReference>
<dbReference type="Pfam" id="PF17921">
    <property type="entry name" value="Integrase_H2C2"/>
    <property type="match status" value="1"/>
</dbReference>
<evidence type="ECO:0008006" key="14">
    <source>
        <dbReference type="Google" id="ProtNLM"/>
    </source>
</evidence>
<dbReference type="Pfam" id="PF17917">
    <property type="entry name" value="RT_RNaseH"/>
    <property type="match status" value="1"/>
</dbReference>
<evidence type="ECO:0000313" key="13">
    <source>
        <dbReference type="Proteomes" id="UP000265515"/>
    </source>
</evidence>
<evidence type="ECO:0000256" key="8">
    <source>
        <dbReference type="SAM" id="MobiDB-lite"/>
    </source>
</evidence>
<feature type="coiled-coil region" evidence="7">
    <location>
        <begin position="738"/>
        <end position="772"/>
    </location>
</feature>
<feature type="region of interest" description="Disordered" evidence="8">
    <location>
        <begin position="907"/>
        <end position="928"/>
    </location>
</feature>
<organism evidence="12 13">
    <name type="scientific">Chara braunii</name>
    <name type="common">Braun's stonewort</name>
    <dbReference type="NCBI Taxonomy" id="69332"/>
    <lineage>
        <taxon>Eukaryota</taxon>
        <taxon>Viridiplantae</taxon>
        <taxon>Streptophyta</taxon>
        <taxon>Charophyceae</taxon>
        <taxon>Charales</taxon>
        <taxon>Characeae</taxon>
        <taxon>Chara</taxon>
    </lineage>
</organism>
<keyword evidence="7" id="KW-0175">Coiled coil</keyword>
<dbReference type="PANTHER" id="PTHR32114:SF2">
    <property type="entry name" value="ABC TRANSPORTER ABCH.3"/>
    <property type="match status" value="1"/>
</dbReference>
<dbReference type="Gene3D" id="1.10.340.70">
    <property type="match status" value="1"/>
</dbReference>
<dbReference type="GO" id="GO:0003964">
    <property type="term" value="F:RNA-directed DNA polymerase activity"/>
    <property type="evidence" value="ECO:0007669"/>
    <property type="project" value="UniProtKB-KW"/>
</dbReference>
<feature type="domain" description="Reverse transcriptase RNase H-like" evidence="10">
    <location>
        <begin position="477"/>
        <end position="558"/>
    </location>
</feature>
<keyword evidence="13" id="KW-1185">Reference proteome</keyword>
<reference evidence="12 13" key="1">
    <citation type="journal article" date="2018" name="Cell">
        <title>The Chara Genome: Secondary Complexity and Implications for Plant Terrestrialization.</title>
        <authorList>
            <person name="Nishiyama T."/>
            <person name="Sakayama H."/>
            <person name="Vries J.D."/>
            <person name="Buschmann H."/>
            <person name="Saint-Marcoux D."/>
            <person name="Ullrich K.K."/>
            <person name="Haas F.B."/>
            <person name="Vanderstraeten L."/>
            <person name="Becker D."/>
            <person name="Lang D."/>
            <person name="Vosolsobe S."/>
            <person name="Rombauts S."/>
            <person name="Wilhelmsson P.K.I."/>
            <person name="Janitza P."/>
            <person name="Kern R."/>
            <person name="Heyl A."/>
            <person name="Rumpler F."/>
            <person name="Villalobos L.I.A.C."/>
            <person name="Clay J.M."/>
            <person name="Skokan R."/>
            <person name="Toyoda A."/>
            <person name="Suzuki Y."/>
            <person name="Kagoshima H."/>
            <person name="Schijlen E."/>
            <person name="Tajeshwar N."/>
            <person name="Catarino B."/>
            <person name="Hetherington A.J."/>
            <person name="Saltykova A."/>
            <person name="Bonnot C."/>
            <person name="Breuninger H."/>
            <person name="Symeonidi A."/>
            <person name="Radhakrishnan G.V."/>
            <person name="Van Nieuwerburgh F."/>
            <person name="Deforce D."/>
            <person name="Chang C."/>
            <person name="Karol K.G."/>
            <person name="Hedrich R."/>
            <person name="Ulvskov P."/>
            <person name="Glockner G."/>
            <person name="Delwiche C.F."/>
            <person name="Petrasek J."/>
            <person name="Van de Peer Y."/>
            <person name="Friml J."/>
            <person name="Beilby M."/>
            <person name="Dolan L."/>
            <person name="Kohara Y."/>
            <person name="Sugano S."/>
            <person name="Fujiyama A."/>
            <person name="Delaux P.-M."/>
            <person name="Quint M."/>
            <person name="TheiBen G."/>
            <person name="Hagemann M."/>
            <person name="Harholt J."/>
            <person name="Dunand C."/>
            <person name="Zachgo S."/>
            <person name="Langdale J."/>
            <person name="Maumus F."/>
            <person name="Straeten D.V.D."/>
            <person name="Gould S.B."/>
            <person name="Rensing S.A."/>
        </authorList>
    </citation>
    <scope>NUCLEOTIDE SEQUENCE [LARGE SCALE GENOMIC DNA]</scope>
    <source>
        <strain evidence="12 13">S276</strain>
    </source>
</reference>
<evidence type="ECO:0000313" key="12">
    <source>
        <dbReference type="EMBL" id="GBG88087.1"/>
    </source>
</evidence>
<dbReference type="CDD" id="cd00267">
    <property type="entry name" value="ABC_ATPase"/>
    <property type="match status" value="1"/>
</dbReference>
<dbReference type="GO" id="GO:0006302">
    <property type="term" value="P:double-strand break repair"/>
    <property type="evidence" value="ECO:0007669"/>
    <property type="project" value="InterPro"/>
</dbReference>
<dbReference type="EMBL" id="BFEA01000648">
    <property type="protein sequence ID" value="GBG88087.1"/>
    <property type="molecule type" value="Genomic_DNA"/>
</dbReference>
<dbReference type="Gramene" id="GBG88087">
    <property type="protein sequence ID" value="GBG88087"/>
    <property type="gene ID" value="CBR_g46458"/>
</dbReference>
<dbReference type="InterPro" id="IPR038729">
    <property type="entry name" value="Rad50/SbcC_AAA"/>
</dbReference>
<accession>A0A388M0J0</accession>
<keyword evidence="5" id="KW-0378">Hydrolase</keyword>
<dbReference type="InterPro" id="IPR027417">
    <property type="entry name" value="P-loop_NTPase"/>
</dbReference>
<proteinExistence type="predicted"/>
<dbReference type="AlphaFoldDB" id="A0A388M0J0"/>
<keyword evidence="2" id="KW-0548">Nucleotidyltransferase</keyword>
<dbReference type="OrthoDB" id="18797at2759"/>
<feature type="domain" description="Rad50/SbcC-type AAA" evidence="9">
    <location>
        <begin position="150"/>
        <end position="357"/>
    </location>
</feature>
<dbReference type="PANTHER" id="PTHR32114">
    <property type="entry name" value="ABC TRANSPORTER ABCH.3"/>
    <property type="match status" value="1"/>
</dbReference>
<keyword evidence="6" id="KW-0695">RNA-directed DNA polymerase</keyword>